<evidence type="ECO:0000313" key="2">
    <source>
        <dbReference type="EMBL" id="MED6191488.1"/>
    </source>
</evidence>
<name>A0ABU6X3F2_9FABA</name>
<protein>
    <submittedName>
        <fullName evidence="2">Uncharacterized protein</fullName>
    </submittedName>
</protein>
<evidence type="ECO:0000256" key="1">
    <source>
        <dbReference type="SAM" id="MobiDB-lite"/>
    </source>
</evidence>
<reference evidence="2 3" key="1">
    <citation type="journal article" date="2023" name="Plants (Basel)">
        <title>Bridging the Gap: Combining Genomics and Transcriptomics Approaches to Understand Stylosanthes scabra, an Orphan Legume from the Brazilian Caatinga.</title>
        <authorList>
            <person name="Ferreira-Neto J.R.C."/>
            <person name="da Silva M.D."/>
            <person name="Binneck E."/>
            <person name="de Melo N.F."/>
            <person name="da Silva R.H."/>
            <person name="de Melo A.L.T.M."/>
            <person name="Pandolfi V."/>
            <person name="Bustamante F.O."/>
            <person name="Brasileiro-Vidal A.C."/>
            <person name="Benko-Iseppon A.M."/>
        </authorList>
    </citation>
    <scope>NUCLEOTIDE SEQUENCE [LARGE SCALE GENOMIC DNA]</scope>
    <source>
        <tissue evidence="2">Leaves</tissue>
    </source>
</reference>
<proteinExistence type="predicted"/>
<dbReference type="EMBL" id="JASCZI010211450">
    <property type="protein sequence ID" value="MED6191488.1"/>
    <property type="molecule type" value="Genomic_DNA"/>
</dbReference>
<feature type="compositionally biased region" description="Polar residues" evidence="1">
    <location>
        <begin position="77"/>
        <end position="91"/>
    </location>
</feature>
<gene>
    <name evidence="2" type="ORF">PIB30_000586</name>
</gene>
<dbReference type="Proteomes" id="UP001341840">
    <property type="component" value="Unassembled WGS sequence"/>
</dbReference>
<feature type="region of interest" description="Disordered" evidence="1">
    <location>
        <begin position="24"/>
        <end position="44"/>
    </location>
</feature>
<sequence>MSFMNCEDEGLLAKLAGEKTPKKVIDGGAGNKRRIDRKEPCSDSVEISDGDIPLAALMKTRTPKKIKATTPVKKGTLSKSVSNLGGRNLSTKLLRLGSKPKSR</sequence>
<accession>A0ABU6X3F2</accession>
<feature type="region of interest" description="Disordered" evidence="1">
    <location>
        <begin position="65"/>
        <end position="103"/>
    </location>
</feature>
<evidence type="ECO:0000313" key="3">
    <source>
        <dbReference type="Proteomes" id="UP001341840"/>
    </source>
</evidence>
<comment type="caution">
    <text evidence="2">The sequence shown here is derived from an EMBL/GenBank/DDBJ whole genome shotgun (WGS) entry which is preliminary data.</text>
</comment>
<organism evidence="2 3">
    <name type="scientific">Stylosanthes scabra</name>
    <dbReference type="NCBI Taxonomy" id="79078"/>
    <lineage>
        <taxon>Eukaryota</taxon>
        <taxon>Viridiplantae</taxon>
        <taxon>Streptophyta</taxon>
        <taxon>Embryophyta</taxon>
        <taxon>Tracheophyta</taxon>
        <taxon>Spermatophyta</taxon>
        <taxon>Magnoliopsida</taxon>
        <taxon>eudicotyledons</taxon>
        <taxon>Gunneridae</taxon>
        <taxon>Pentapetalae</taxon>
        <taxon>rosids</taxon>
        <taxon>fabids</taxon>
        <taxon>Fabales</taxon>
        <taxon>Fabaceae</taxon>
        <taxon>Papilionoideae</taxon>
        <taxon>50 kb inversion clade</taxon>
        <taxon>dalbergioids sensu lato</taxon>
        <taxon>Dalbergieae</taxon>
        <taxon>Pterocarpus clade</taxon>
        <taxon>Stylosanthes</taxon>
    </lineage>
</organism>
<keyword evidence="3" id="KW-1185">Reference proteome</keyword>